<reference evidence="2" key="1">
    <citation type="submission" date="2023-05" db="EMBL/GenBank/DDBJ databases">
        <authorList>
            <person name="Zhang X."/>
        </authorList>
    </citation>
    <scope>NUCLEOTIDE SEQUENCE</scope>
    <source>
        <strain evidence="2">YF14B1</strain>
    </source>
</reference>
<feature type="transmembrane region" description="Helical" evidence="1">
    <location>
        <begin position="64"/>
        <end position="85"/>
    </location>
</feature>
<keyword evidence="1" id="KW-1133">Transmembrane helix</keyword>
<dbReference type="Proteomes" id="UP001241110">
    <property type="component" value="Unassembled WGS sequence"/>
</dbReference>
<accession>A0AAE3QPZ5</accession>
<evidence type="ECO:0000313" key="3">
    <source>
        <dbReference type="Proteomes" id="UP001241110"/>
    </source>
</evidence>
<gene>
    <name evidence="2" type="ORF">QNI16_10950</name>
</gene>
<feature type="transmembrane region" description="Helical" evidence="1">
    <location>
        <begin position="21"/>
        <end position="44"/>
    </location>
</feature>
<feature type="transmembrane region" description="Helical" evidence="1">
    <location>
        <begin position="130"/>
        <end position="153"/>
    </location>
</feature>
<feature type="transmembrane region" description="Helical" evidence="1">
    <location>
        <begin position="201"/>
        <end position="222"/>
    </location>
</feature>
<sequence>MLDVHSNPPKLIDYSINAYRVLMILLILILALVFIRSGMLIYLYNKNLQSLISKETESVHNNGTINTFFIVAILLATAILLSVIAHIKRNKSFVWHWMGLSAGFFLLAFYEATDMYAKFDESLQKSFQPVAMLFFQRWIVPILVVLSTIFIIYTKFLIHLSLKTRIFFIVTWFIYIASTFVEETIRIDYKNSLPDSLSLQVLLVIADGVKMLGGAIFIFALLDYMNKYIPRVDFQVKF</sequence>
<comment type="caution">
    <text evidence="2">The sequence shown here is derived from an EMBL/GenBank/DDBJ whole genome shotgun (WGS) entry which is preliminary data.</text>
</comment>
<name>A0AAE3QPZ5_9BACT</name>
<protein>
    <submittedName>
        <fullName evidence="2">Uncharacterized protein</fullName>
    </submittedName>
</protein>
<keyword evidence="1" id="KW-0472">Membrane</keyword>
<keyword evidence="1" id="KW-0812">Transmembrane</keyword>
<evidence type="ECO:0000256" key="1">
    <source>
        <dbReference type="SAM" id="Phobius"/>
    </source>
</evidence>
<dbReference type="RefSeq" id="WP_313978226.1">
    <property type="nucleotide sequence ID" value="NZ_JASJOS010000004.1"/>
</dbReference>
<dbReference type="AlphaFoldDB" id="A0AAE3QPZ5"/>
<proteinExistence type="predicted"/>
<evidence type="ECO:0000313" key="2">
    <source>
        <dbReference type="EMBL" id="MDJ1481001.1"/>
    </source>
</evidence>
<feature type="transmembrane region" description="Helical" evidence="1">
    <location>
        <begin position="92"/>
        <end position="110"/>
    </location>
</feature>
<organism evidence="2 3">
    <name type="scientific">Xanthocytophaga flava</name>
    <dbReference type="NCBI Taxonomy" id="3048013"/>
    <lineage>
        <taxon>Bacteria</taxon>
        <taxon>Pseudomonadati</taxon>
        <taxon>Bacteroidota</taxon>
        <taxon>Cytophagia</taxon>
        <taxon>Cytophagales</taxon>
        <taxon>Rhodocytophagaceae</taxon>
        <taxon>Xanthocytophaga</taxon>
    </lineage>
</organism>
<dbReference type="EMBL" id="JASJOS010000004">
    <property type="protein sequence ID" value="MDJ1481001.1"/>
    <property type="molecule type" value="Genomic_DNA"/>
</dbReference>
<feature type="transmembrane region" description="Helical" evidence="1">
    <location>
        <begin position="165"/>
        <end position="181"/>
    </location>
</feature>